<sequence length="143" mass="15995">MPDPFDLARFVQAQDPVMAAVEQELRQGHKRSHWMWFVFPQLRELGRSATARHYGIGSLAEAQAYAAHPLLGPRLVACTELVLAVPDRSVHAIFGSPDDLKFRSCMTLFNAAWPEQPVFGAALRRHFNNAADTRTLELLASAR</sequence>
<keyword evidence="2" id="KW-1185">Reference proteome</keyword>
<reference evidence="1 2" key="1">
    <citation type="submission" date="2020-03" db="EMBL/GenBank/DDBJ databases">
        <title>Roseomonas selenitidurans sp. nov. isolated from soil.</title>
        <authorList>
            <person name="Liu H."/>
        </authorList>
    </citation>
    <scope>NUCLEOTIDE SEQUENCE [LARGE SCALE GENOMIC DNA]</scope>
    <source>
        <strain evidence="1 2">JCM 15073</strain>
    </source>
</reference>
<dbReference type="RefSeq" id="WP_168047703.1">
    <property type="nucleotide sequence ID" value="NZ_JAATJR010000002.1"/>
</dbReference>
<evidence type="ECO:0000313" key="1">
    <source>
        <dbReference type="EMBL" id="NKE44043.1"/>
    </source>
</evidence>
<dbReference type="PIRSF" id="PIRSF008546">
    <property type="entry name" value="UCP008546"/>
    <property type="match status" value="1"/>
</dbReference>
<dbReference type="Proteomes" id="UP000765160">
    <property type="component" value="Unassembled WGS sequence"/>
</dbReference>
<dbReference type="Gene3D" id="1.25.40.380">
    <property type="entry name" value="Protein of unknown function DUF1810"/>
    <property type="match status" value="1"/>
</dbReference>
<gene>
    <name evidence="1" type="ORF">HB662_04605</name>
</gene>
<dbReference type="SUPFAM" id="SSF140736">
    <property type="entry name" value="Rv1873-like"/>
    <property type="match status" value="1"/>
</dbReference>
<protein>
    <submittedName>
        <fullName evidence="1">DUF1810 domain-containing protein</fullName>
    </submittedName>
</protein>
<dbReference type="Pfam" id="PF08837">
    <property type="entry name" value="DUF1810"/>
    <property type="match status" value="1"/>
</dbReference>
<name>A0ABX1EV92_9PROT</name>
<organism evidence="1 2">
    <name type="scientific">Falsiroseomonas frigidaquae</name>
    <dbReference type="NCBI Taxonomy" id="487318"/>
    <lineage>
        <taxon>Bacteria</taxon>
        <taxon>Pseudomonadati</taxon>
        <taxon>Pseudomonadota</taxon>
        <taxon>Alphaproteobacteria</taxon>
        <taxon>Acetobacterales</taxon>
        <taxon>Roseomonadaceae</taxon>
        <taxon>Falsiroseomonas</taxon>
    </lineage>
</organism>
<dbReference type="EMBL" id="JAAVTX010000002">
    <property type="protein sequence ID" value="NKE44043.1"/>
    <property type="molecule type" value="Genomic_DNA"/>
</dbReference>
<proteinExistence type="predicted"/>
<evidence type="ECO:0000313" key="2">
    <source>
        <dbReference type="Proteomes" id="UP000765160"/>
    </source>
</evidence>
<comment type="caution">
    <text evidence="1">The sequence shown here is derived from an EMBL/GenBank/DDBJ whole genome shotgun (WGS) entry which is preliminary data.</text>
</comment>
<dbReference type="InterPro" id="IPR014937">
    <property type="entry name" value="DUF1810"/>
</dbReference>
<dbReference type="InterPro" id="IPR036287">
    <property type="entry name" value="Rv1873-like_sf"/>
</dbReference>
<accession>A0ABX1EV92</accession>